<keyword evidence="7" id="KW-0539">Nucleus</keyword>
<dbReference type="PROSITE" id="PS00034">
    <property type="entry name" value="PAIRED_1"/>
    <property type="match status" value="1"/>
</dbReference>
<keyword evidence="3" id="KW-0563">Paired box</keyword>
<keyword evidence="2" id="KW-0217">Developmental protein</keyword>
<protein>
    <submittedName>
        <fullName evidence="10">Pax-A</fullName>
    </submittedName>
</protein>
<evidence type="ECO:0000256" key="4">
    <source>
        <dbReference type="ARBA" id="ARBA00023015"/>
    </source>
</evidence>
<evidence type="ECO:0000256" key="1">
    <source>
        <dbReference type="ARBA" id="ARBA00004123"/>
    </source>
</evidence>
<evidence type="ECO:0000313" key="10">
    <source>
        <dbReference type="EMBL" id="BAF56224.1"/>
    </source>
</evidence>
<evidence type="ECO:0000256" key="8">
    <source>
        <dbReference type="SAM" id="MobiDB-lite"/>
    </source>
</evidence>
<dbReference type="Gene3D" id="1.10.10.10">
    <property type="entry name" value="Winged helix-like DNA-binding domain superfamily/Winged helix DNA-binding domain"/>
    <property type="match status" value="2"/>
</dbReference>
<evidence type="ECO:0000259" key="9">
    <source>
        <dbReference type="PROSITE" id="PS51057"/>
    </source>
</evidence>
<keyword evidence="4" id="KW-0805">Transcription regulation</keyword>
<accession>A4PBK3</accession>
<dbReference type="Pfam" id="PF00292">
    <property type="entry name" value="PAX"/>
    <property type="match status" value="1"/>
</dbReference>
<dbReference type="EMBL" id="AB239691">
    <property type="protein sequence ID" value="BAF56224.1"/>
    <property type="molecule type" value="mRNA"/>
</dbReference>
<feature type="region of interest" description="Disordered" evidence="8">
    <location>
        <begin position="57"/>
        <end position="78"/>
    </location>
</feature>
<name>A4PBK3_9METZ</name>
<dbReference type="InterPro" id="IPR043565">
    <property type="entry name" value="PAX_fam"/>
</dbReference>
<dbReference type="SUPFAM" id="SSF46689">
    <property type="entry name" value="Homeodomain-like"/>
    <property type="match status" value="1"/>
</dbReference>
<dbReference type="GO" id="GO:0000978">
    <property type="term" value="F:RNA polymerase II cis-regulatory region sequence-specific DNA binding"/>
    <property type="evidence" value="ECO:0007669"/>
    <property type="project" value="TreeGrafter"/>
</dbReference>
<dbReference type="InterPro" id="IPR009057">
    <property type="entry name" value="Homeodomain-like_sf"/>
</dbReference>
<dbReference type="InterPro" id="IPR036388">
    <property type="entry name" value="WH-like_DNA-bd_sf"/>
</dbReference>
<feature type="region of interest" description="Disordered" evidence="8">
    <location>
        <begin position="246"/>
        <end position="268"/>
    </location>
</feature>
<sequence>MMIATKQEPIEYDTFEGSAIKKSSGTLPVSGGCWDTKDGSDTSPPVFTQLTSLNSKQLNNKEEGKRSRKNQDCSKDNRRIGVNQLGGAFKNGRPLPEDIRKRIVDLAHFGVRPCDISRQLRVSHGCVSKILGRYSDTGSILPGNIGGSKPKVATPEVVAIISEYKRRNPSMFAWEIRDRLLMDGMPSNKVPSASTINRILRNKVTETNKPKQEPEPEIKTEPEDIGHLGCGISGLIASPHLPPQFSPFIPTPTEVRKRSKRQRSGGYRYDRNEIDPYCRNKAGVLPQISLEKAGMHCGFDQKGSPVSHHLTPSPVNMPLTPSPHSPHLSSPVVPGTAVIDPVAMGPSPNRSNAQAGASTVVASHNNFAPQTSLLTVLSNSSPSLENINTSTSALSSASPSSCCYVSAAQTMTEAAARNSMYSSLPPPAAAAAATTSAEWTSKPDHYFYNNSSNVAIITPLPQINQGWSPKWSGVEAPQMSQGWIPNISGEWPIAHSPLRSPYDQSLHPLIQQSGLSLPHTTVLQSPTIGLTNNTPVSSGVPQQSTPTDMVQGVGGQMIAY</sequence>
<proteinExistence type="evidence at transcript level"/>
<dbReference type="PROSITE" id="PS51257">
    <property type="entry name" value="PROKAR_LIPOPROTEIN"/>
    <property type="match status" value="1"/>
</dbReference>
<evidence type="ECO:0000256" key="2">
    <source>
        <dbReference type="ARBA" id="ARBA00022473"/>
    </source>
</evidence>
<feature type="compositionally biased region" description="Polar residues" evidence="8">
    <location>
        <begin position="528"/>
        <end position="548"/>
    </location>
</feature>
<evidence type="ECO:0000256" key="7">
    <source>
        <dbReference type="ARBA" id="ARBA00023242"/>
    </source>
</evidence>
<feature type="region of interest" description="Disordered" evidence="8">
    <location>
        <begin position="24"/>
        <end position="45"/>
    </location>
</feature>
<evidence type="ECO:0000256" key="6">
    <source>
        <dbReference type="ARBA" id="ARBA00023163"/>
    </source>
</evidence>
<evidence type="ECO:0000256" key="5">
    <source>
        <dbReference type="ARBA" id="ARBA00023125"/>
    </source>
</evidence>
<organism evidence="10">
    <name type="scientific">Coeloplana willeyi</name>
    <dbReference type="NCBI Taxonomy" id="354105"/>
    <lineage>
        <taxon>Eukaryota</taxon>
        <taxon>Metazoa</taxon>
        <taxon>Ctenophora</taxon>
        <taxon>Tentaculata</taxon>
        <taxon>Platyctenida</taxon>
        <taxon>Coeloplanidae</taxon>
        <taxon>Coeloplana</taxon>
    </lineage>
</organism>
<comment type="subcellular location">
    <subcellularLocation>
        <location evidence="1">Nucleus</location>
    </subcellularLocation>
</comment>
<dbReference type="GO" id="GO:0005634">
    <property type="term" value="C:nucleus"/>
    <property type="evidence" value="ECO:0007669"/>
    <property type="project" value="UniProtKB-SubCell"/>
</dbReference>
<feature type="compositionally biased region" description="Basic and acidic residues" evidence="8">
    <location>
        <begin position="59"/>
        <end position="78"/>
    </location>
</feature>
<dbReference type="PANTHER" id="PTHR45636">
    <property type="entry name" value="PAIRED BOX PROTEIN PAX-6-RELATED-RELATED"/>
    <property type="match status" value="1"/>
</dbReference>
<dbReference type="FunFam" id="1.10.10.10:FF:000003">
    <property type="entry name" value="Paired box protein Pax-6"/>
    <property type="match status" value="1"/>
</dbReference>
<keyword evidence="6" id="KW-0804">Transcription</keyword>
<dbReference type="SMART" id="SM00351">
    <property type="entry name" value="PAX"/>
    <property type="match status" value="1"/>
</dbReference>
<feature type="region of interest" description="Disordered" evidence="8">
    <location>
        <begin position="528"/>
        <end position="551"/>
    </location>
</feature>
<dbReference type="PRINTS" id="PR00027">
    <property type="entry name" value="PAIREDBOX"/>
</dbReference>
<evidence type="ECO:0000256" key="3">
    <source>
        <dbReference type="ARBA" id="ARBA00022724"/>
    </source>
</evidence>
<keyword evidence="5" id="KW-0238">DNA-binding</keyword>
<dbReference type="InterPro" id="IPR001523">
    <property type="entry name" value="Paired_dom"/>
</dbReference>
<dbReference type="PROSITE" id="PS51057">
    <property type="entry name" value="PAIRED_2"/>
    <property type="match status" value="1"/>
</dbReference>
<reference evidence="10" key="1">
    <citation type="journal article" date="2007" name="FEBS Lett.">
        <title>Evolution of the gene families forming the Pax/Six regulatory network: isolation of genes from primitive animals and molecular phylogenetic analyses.</title>
        <authorList>
            <person name="Hoshiyama D."/>
            <person name="Iwabe N."/>
            <person name="Miyata T."/>
        </authorList>
    </citation>
    <scope>NUCLEOTIDE SEQUENCE</scope>
</reference>
<dbReference type="AlphaFoldDB" id="A4PBK3"/>
<dbReference type="GO" id="GO:0000981">
    <property type="term" value="F:DNA-binding transcription factor activity, RNA polymerase II-specific"/>
    <property type="evidence" value="ECO:0007669"/>
    <property type="project" value="TreeGrafter"/>
</dbReference>
<dbReference type="InterPro" id="IPR043182">
    <property type="entry name" value="PAIRED_DNA-bd_dom"/>
</dbReference>
<feature type="domain" description="Paired" evidence="9">
    <location>
        <begin position="78"/>
        <end position="203"/>
    </location>
</feature>